<dbReference type="PANTHER" id="PTHR31377:SF0">
    <property type="entry name" value="AGMATINE DEIMINASE-RELATED"/>
    <property type="match status" value="1"/>
</dbReference>
<dbReference type="Pfam" id="PF04371">
    <property type="entry name" value="PAD_porph"/>
    <property type="match status" value="1"/>
</dbReference>
<gene>
    <name evidence="2" type="ORF">UFOPK1413_00361</name>
    <name evidence="3" type="ORF">UFOPK3339_00680</name>
</gene>
<dbReference type="SUPFAM" id="SSF55909">
    <property type="entry name" value="Pentein"/>
    <property type="match status" value="1"/>
</dbReference>
<evidence type="ECO:0000313" key="2">
    <source>
        <dbReference type="EMBL" id="CAB4534305.1"/>
    </source>
</evidence>
<dbReference type="PANTHER" id="PTHR31377">
    <property type="entry name" value="AGMATINE DEIMINASE-RELATED"/>
    <property type="match status" value="1"/>
</dbReference>
<dbReference type="GO" id="GO:0009446">
    <property type="term" value="P:putrescine biosynthetic process"/>
    <property type="evidence" value="ECO:0007669"/>
    <property type="project" value="InterPro"/>
</dbReference>
<dbReference type="EMBL" id="CAFBLF010000089">
    <property type="protein sequence ID" value="CAB4866648.1"/>
    <property type="molecule type" value="Genomic_DNA"/>
</dbReference>
<dbReference type="GO" id="GO:0004668">
    <property type="term" value="F:protein-arginine deiminase activity"/>
    <property type="evidence" value="ECO:0007669"/>
    <property type="project" value="InterPro"/>
</dbReference>
<name>A0A6J6B608_9ZZZZ</name>
<evidence type="ECO:0000313" key="3">
    <source>
        <dbReference type="EMBL" id="CAB4866648.1"/>
    </source>
</evidence>
<dbReference type="EMBL" id="CAEZSG010000037">
    <property type="protein sequence ID" value="CAB4534305.1"/>
    <property type="molecule type" value="Genomic_DNA"/>
</dbReference>
<proteinExistence type="predicted"/>
<dbReference type="AlphaFoldDB" id="A0A6J6B608"/>
<sequence length="331" mass="36530">MTRWPAEWERHERTWMAWPSTGYSLGETEVEIAEARGAWASVANAIVKYEPVTMVVDPSAVDIAREWLDNRVDIVEANLDDAWMRDIGPTFVKGPNDAAFGVDWIFNGWGAQSWATWDHDASIGQAVLTSADVPVISSSLTNEGGGIHTNGEGIVLVTETVQLDPGRNPGWTRDEVERELFDTLGATRVVWLPRGLTRDYDDFGTRGHVDIVAAFCNPTTVLYHDQRNPEHPDFAVSEEVRNLLEAEGFDLIPIPAPKTLRDDEGFVDYSYINHYVCNNAVILCGFDDSGDAVAKGILETAYPGRSVELVDARALFARGGGIHCITQQQPA</sequence>
<accession>A0A6J6B608</accession>
<organism evidence="2">
    <name type="scientific">freshwater metagenome</name>
    <dbReference type="NCBI Taxonomy" id="449393"/>
    <lineage>
        <taxon>unclassified sequences</taxon>
        <taxon>metagenomes</taxon>
        <taxon>ecological metagenomes</taxon>
    </lineage>
</organism>
<dbReference type="InterPro" id="IPR007466">
    <property type="entry name" value="Peptidyl-Arg-deiminase_porph"/>
</dbReference>
<dbReference type="GO" id="GO:0047632">
    <property type="term" value="F:agmatine deiminase activity"/>
    <property type="evidence" value="ECO:0007669"/>
    <property type="project" value="TreeGrafter"/>
</dbReference>
<dbReference type="Gene3D" id="3.75.10.10">
    <property type="entry name" value="L-arginine/glycine Amidinotransferase, Chain A"/>
    <property type="match status" value="1"/>
</dbReference>
<keyword evidence="1" id="KW-0378">Hydrolase</keyword>
<protein>
    <submittedName>
        <fullName evidence="2">Unannotated protein</fullName>
    </submittedName>
</protein>
<reference evidence="2" key="1">
    <citation type="submission" date="2020-05" db="EMBL/GenBank/DDBJ databases">
        <authorList>
            <person name="Chiriac C."/>
            <person name="Salcher M."/>
            <person name="Ghai R."/>
            <person name="Kavagutti S V."/>
        </authorList>
    </citation>
    <scope>NUCLEOTIDE SEQUENCE</scope>
</reference>
<evidence type="ECO:0000256" key="1">
    <source>
        <dbReference type="ARBA" id="ARBA00022801"/>
    </source>
</evidence>